<reference evidence="10" key="1">
    <citation type="submission" date="2016-02" db="EMBL/GenBank/DDBJ databases">
        <authorList>
            <person name="Holder M.E."/>
            <person name="Ajami N.J."/>
            <person name="Petrosino J.F."/>
        </authorList>
    </citation>
    <scope>NUCLEOTIDE SEQUENCE [LARGE SCALE GENOMIC DNA]</scope>
    <source>
        <strain evidence="10">DSM 12838</strain>
    </source>
</reference>
<feature type="domain" description="Peptidase S49" evidence="8">
    <location>
        <begin position="136"/>
        <end position="286"/>
    </location>
</feature>
<evidence type="ECO:0000256" key="3">
    <source>
        <dbReference type="ARBA" id="ARBA00022670"/>
    </source>
</evidence>
<evidence type="ECO:0000313" key="10">
    <source>
        <dbReference type="Proteomes" id="UP000063964"/>
    </source>
</evidence>
<dbReference type="CDD" id="cd07023">
    <property type="entry name" value="S49_Sppa_N_C"/>
    <property type="match status" value="1"/>
</dbReference>
<dbReference type="SUPFAM" id="SSF52096">
    <property type="entry name" value="ClpP/crotonase"/>
    <property type="match status" value="2"/>
</dbReference>
<dbReference type="GO" id="GO:0006465">
    <property type="term" value="P:signal peptide processing"/>
    <property type="evidence" value="ECO:0007669"/>
    <property type="project" value="InterPro"/>
</dbReference>
<dbReference type="GO" id="GO:0016020">
    <property type="term" value="C:membrane"/>
    <property type="evidence" value="ECO:0007669"/>
    <property type="project" value="UniProtKB-SubCell"/>
</dbReference>
<keyword evidence="6" id="KW-0472">Membrane</keyword>
<keyword evidence="10" id="KW-1185">Reference proteome</keyword>
<dbReference type="GO" id="GO:0008236">
    <property type="term" value="F:serine-type peptidase activity"/>
    <property type="evidence" value="ECO:0007669"/>
    <property type="project" value="UniProtKB-KW"/>
</dbReference>
<keyword evidence="3" id="KW-0645">Protease</keyword>
<dbReference type="InterPro" id="IPR047217">
    <property type="entry name" value="S49_SppA_67K_type_N"/>
</dbReference>
<feature type="active site" description="Nucleophile" evidence="7">
    <location>
        <position position="407"/>
    </location>
</feature>
<evidence type="ECO:0000256" key="6">
    <source>
        <dbReference type="ARBA" id="ARBA00023136"/>
    </source>
</evidence>
<dbReference type="KEGG" id="doa:AXF15_04055"/>
<dbReference type="NCBIfam" id="TIGR00706">
    <property type="entry name" value="SppA_dom"/>
    <property type="match status" value="1"/>
</dbReference>
<feature type="active site" description="Proton donor/acceptor" evidence="7">
    <location>
        <position position="204"/>
    </location>
</feature>
<dbReference type="InterPro" id="IPR004635">
    <property type="entry name" value="Pept_S49_SppA"/>
</dbReference>
<dbReference type="InterPro" id="IPR004634">
    <property type="entry name" value="Pept_S49_pIV"/>
</dbReference>
<evidence type="ECO:0000256" key="1">
    <source>
        <dbReference type="ARBA" id="ARBA00004370"/>
    </source>
</evidence>
<accession>A0A0X8JP94</accession>
<organism evidence="9 10">
    <name type="scientific">Desulfomicrobium orale DSM 12838</name>
    <dbReference type="NCBI Taxonomy" id="888061"/>
    <lineage>
        <taxon>Bacteria</taxon>
        <taxon>Pseudomonadati</taxon>
        <taxon>Thermodesulfobacteriota</taxon>
        <taxon>Desulfovibrionia</taxon>
        <taxon>Desulfovibrionales</taxon>
        <taxon>Desulfomicrobiaceae</taxon>
        <taxon>Desulfomicrobium</taxon>
    </lineage>
</organism>
<protein>
    <recommendedName>
        <fullName evidence="8">Peptidase S49 domain-containing protein</fullName>
    </recommendedName>
</protein>
<evidence type="ECO:0000313" key="9">
    <source>
        <dbReference type="EMBL" id="AMD92363.1"/>
    </source>
</evidence>
<dbReference type="AlphaFoldDB" id="A0A0X8JP94"/>
<dbReference type="NCBIfam" id="TIGR00705">
    <property type="entry name" value="SppA_67K"/>
    <property type="match status" value="1"/>
</dbReference>
<evidence type="ECO:0000259" key="8">
    <source>
        <dbReference type="Pfam" id="PF01343"/>
    </source>
</evidence>
<dbReference type="EMBL" id="CP014230">
    <property type="protein sequence ID" value="AMD92363.1"/>
    <property type="molecule type" value="Genomic_DNA"/>
</dbReference>
<evidence type="ECO:0000256" key="5">
    <source>
        <dbReference type="ARBA" id="ARBA00022825"/>
    </source>
</evidence>
<dbReference type="STRING" id="888061.AXF15_04055"/>
<dbReference type="PANTHER" id="PTHR33209:SF1">
    <property type="entry name" value="PEPTIDASE S49 DOMAIN-CONTAINING PROTEIN"/>
    <property type="match status" value="1"/>
</dbReference>
<dbReference type="InterPro" id="IPR002142">
    <property type="entry name" value="Peptidase_S49"/>
</dbReference>
<comment type="similarity">
    <text evidence="2">Belongs to the peptidase S49 family.</text>
</comment>
<feature type="domain" description="Peptidase S49" evidence="8">
    <location>
        <begin position="391"/>
        <end position="541"/>
    </location>
</feature>
<evidence type="ECO:0000256" key="4">
    <source>
        <dbReference type="ARBA" id="ARBA00022801"/>
    </source>
</evidence>
<dbReference type="Gene3D" id="3.90.226.10">
    <property type="entry name" value="2-enoyl-CoA Hydratase, Chain A, domain 1"/>
    <property type="match status" value="4"/>
</dbReference>
<dbReference type="CDD" id="cd07018">
    <property type="entry name" value="S49_SppA_67K_type"/>
    <property type="match status" value="1"/>
</dbReference>
<dbReference type="InterPro" id="IPR029045">
    <property type="entry name" value="ClpP/crotonase-like_dom_sf"/>
</dbReference>
<dbReference type="PANTHER" id="PTHR33209">
    <property type="entry name" value="PROTEASE 4"/>
    <property type="match status" value="1"/>
</dbReference>
<dbReference type="Proteomes" id="UP000063964">
    <property type="component" value="Chromosome"/>
</dbReference>
<dbReference type="PIRSF" id="PIRSF001217">
    <property type="entry name" value="Protease_4_SppA"/>
    <property type="match status" value="1"/>
</dbReference>
<sequence>MNIFSSLWILLKWLWSLLTTIRHLLANLLFLLIIAAVFAAVTSEKKDSLSHNSVLVLDPEGVLVEELPAPDPAEAFLRGMGSKREKNSETKVQDMIDAIRSAAEDSRIEGIYIAPQDLEGCDLVKLLEIGKAIRAFKESGKPVIAESTLFTQGQYLLASYADSVYVNPLGGVLINGFGAYQTYFKGLLDKARVTFHLFRVGEYKTAAEPLVRESMSEQARSTTKEWLDALWGTYLDEVAKNRELTAADITGYAENIHLHLNGKGGDASRLAVSAKLADEVLASDQVEEVLAGRIGEDPDHLNYVSFRDYVRVSPPKSDESDEKKYVGIIRARGAIVPGEQTEDMIGSLSVGDLLENAREDDSIAAIVLRLDSPGGSASASEEIHREIIRTREAGKPVVISMGSVAASGAYWIAAAADRVVAAPTTLTGSIGIFAVIPTFENTAKEWGITTDGLGTTPFADMGNPLRPLSPQAGAAIQSILQSGYDMFITRVSEGRKIPPEEVEKSAQGRVFTGQEAFNRKLVDQLGDLDDAIASACDLAGLDSVQVKELRRKLSPREKLMQSLASSEQALFRHVSPSSRLLGLAQDKLKFLDTFADPSHIYVRSLECEAAVF</sequence>
<comment type="subcellular location">
    <subcellularLocation>
        <location evidence="1">Membrane</location>
    </subcellularLocation>
</comment>
<keyword evidence="5" id="KW-0720">Serine protease</keyword>
<evidence type="ECO:0000256" key="7">
    <source>
        <dbReference type="PIRSR" id="PIRSR001217-1"/>
    </source>
</evidence>
<proteinExistence type="inferred from homology"/>
<keyword evidence="4" id="KW-0378">Hydrolase</keyword>
<gene>
    <name evidence="9" type="ORF">AXF15_04055</name>
</gene>
<dbReference type="InterPro" id="IPR047272">
    <property type="entry name" value="S49_SppA_C"/>
</dbReference>
<name>A0A0X8JP94_9BACT</name>
<evidence type="ECO:0000256" key="2">
    <source>
        <dbReference type="ARBA" id="ARBA00008683"/>
    </source>
</evidence>
<dbReference type="RefSeq" id="WP_066603650.1">
    <property type="nucleotide sequence ID" value="NZ_CP014230.1"/>
</dbReference>
<dbReference type="Pfam" id="PF01343">
    <property type="entry name" value="Peptidase_S49"/>
    <property type="match status" value="2"/>
</dbReference>